<organism evidence="2 3">
    <name type="scientific">candidate division WS6 bacterium 36_33</name>
    <dbReference type="NCBI Taxonomy" id="1641388"/>
    <lineage>
        <taxon>Bacteria</taxon>
        <taxon>Candidatus Dojkabacteria</taxon>
    </lineage>
</organism>
<keyword evidence="1 2" id="KW-0812">Transmembrane</keyword>
<proteinExistence type="predicted"/>
<keyword evidence="1" id="KW-0472">Membrane</keyword>
<accession>A0A101GZ37</accession>
<reference evidence="3" key="1">
    <citation type="journal article" date="2015" name="MBio">
        <title>Genome-Resolved Metagenomic Analysis Reveals Roles for Candidate Phyla and Other Microbial Community Members in Biogeochemical Transformations in Oil Reservoirs.</title>
        <authorList>
            <person name="Hu P."/>
            <person name="Tom L."/>
            <person name="Singh A."/>
            <person name="Thomas B.C."/>
            <person name="Baker B.J."/>
            <person name="Piceno Y.M."/>
            <person name="Andersen G.L."/>
            <person name="Banfield J.F."/>
        </authorList>
    </citation>
    <scope>NUCLEOTIDE SEQUENCE [LARGE SCALE GENOMIC DNA]</scope>
</reference>
<feature type="transmembrane region" description="Helical" evidence="1">
    <location>
        <begin position="33"/>
        <end position="52"/>
    </location>
</feature>
<name>A0A101GZ37_9BACT</name>
<evidence type="ECO:0000313" key="2">
    <source>
        <dbReference type="EMBL" id="KUK67169.1"/>
    </source>
</evidence>
<dbReference type="AlphaFoldDB" id="A0A101GZ37"/>
<comment type="caution">
    <text evidence="2">The sequence shown here is derived from an EMBL/GenBank/DDBJ whole genome shotgun (WGS) entry which is preliminary data.</text>
</comment>
<evidence type="ECO:0000256" key="1">
    <source>
        <dbReference type="SAM" id="Phobius"/>
    </source>
</evidence>
<keyword evidence="1" id="KW-1133">Transmembrane helix</keyword>
<dbReference type="EMBL" id="LGGI01000034">
    <property type="protein sequence ID" value="KUK67169.1"/>
    <property type="molecule type" value="Genomic_DNA"/>
</dbReference>
<sequence>MAVTKNIKPSKTKREIEGLSENIKDTRLTIKDLVIPLSVFLILILLVIFLFVPMVKTAISFRGEYRTTKERTEELEEVERKLREIDESTLQTDLINAKVVIPQTLRVASFMSYIADLAREKNLSSDTLTAGDSQTSVVRRSQEEEGEQRVYFGVSSPLNYEGELSNVLSFLDNLYEASPYVISISGVELRKGAGDKWVVDLNVMGYYVPESTMKTNINKNFESYLEYQDIVDIFSQKAAQLQ</sequence>
<gene>
    <name evidence="2" type="ORF">XD87_0287</name>
</gene>
<protein>
    <submittedName>
        <fullName evidence="2">Transmembrane(S)protein</fullName>
    </submittedName>
</protein>
<evidence type="ECO:0000313" key="3">
    <source>
        <dbReference type="Proteomes" id="UP000053469"/>
    </source>
</evidence>
<dbReference type="Proteomes" id="UP000053469">
    <property type="component" value="Unassembled WGS sequence"/>
</dbReference>